<accession>A0A223V752</accession>
<dbReference type="Pfam" id="PF07980">
    <property type="entry name" value="SusD_RagB"/>
    <property type="match status" value="1"/>
</dbReference>
<dbReference type="OrthoDB" id="5694214at2"/>
<evidence type="ECO:0000256" key="2">
    <source>
        <dbReference type="ARBA" id="ARBA00006275"/>
    </source>
</evidence>
<dbReference type="KEGG" id="marb:CJ263_12910"/>
<dbReference type="EMBL" id="CP022957">
    <property type="protein sequence ID" value="ASV31037.1"/>
    <property type="molecule type" value="Genomic_DNA"/>
</dbReference>
<dbReference type="InterPro" id="IPR033985">
    <property type="entry name" value="SusD-like_N"/>
</dbReference>
<dbReference type="CDD" id="cd08977">
    <property type="entry name" value="SusD"/>
    <property type="match status" value="1"/>
</dbReference>
<evidence type="ECO:0000313" key="9">
    <source>
        <dbReference type="Proteomes" id="UP000215244"/>
    </source>
</evidence>
<dbReference type="InterPro" id="IPR012944">
    <property type="entry name" value="SusD_RagB_dom"/>
</dbReference>
<sequence length="479" mass="54514">MKKLRIIIVLGFFVVLSCSKDFLEIPPISSVTVDNLYATDKDYQDAVTGCYAALRSSYDNMFVYGDIRSDDAWHALGNNAQMNAINNFSERSSEPLFESTWRDYFSVVFRANVLLQKIEEADSEPVENKDQYISEAKFLRALAYFDLVRIYGDVPMITSAISIEESYSKGRISFDRIYEEIIIPDLLDAEIGLPVTYTGSDIGRATRGAAKALLGKVYLTRKDFPKAEVKLQEVTTLGYALLPNYNDLFDYTKDEHHSEYIFDIEYLNGGQGLGSRFTNSFVPKSPQNHADNFFGIKGGVGEFNTPTFDLFYAFEEIDPRRTITVDSVYYDNDGIPHKFIQIATFTQKYITPVASLNDSPANWKVLRYADVLLMYAEALNENGKTDQALEYLNQVRTRVELAGYSGLTQDETRNKIYDERRFELGMEGHRWFDLVRTGRALEVLSSTGMKAYNTVFPIPLREVQVMNDPSVFPQNPGYD</sequence>
<dbReference type="GO" id="GO:0009279">
    <property type="term" value="C:cell outer membrane"/>
    <property type="evidence" value="ECO:0007669"/>
    <property type="project" value="UniProtKB-SubCell"/>
</dbReference>
<evidence type="ECO:0000259" key="6">
    <source>
        <dbReference type="Pfam" id="PF07980"/>
    </source>
</evidence>
<evidence type="ECO:0000259" key="7">
    <source>
        <dbReference type="Pfam" id="PF14322"/>
    </source>
</evidence>
<name>A0A223V752_9FLAO</name>
<comment type="subcellular location">
    <subcellularLocation>
        <location evidence="1">Cell outer membrane</location>
    </subcellularLocation>
</comment>
<dbReference type="SUPFAM" id="SSF48452">
    <property type="entry name" value="TPR-like"/>
    <property type="match status" value="1"/>
</dbReference>
<dbReference type="RefSeq" id="WP_094997649.1">
    <property type="nucleotide sequence ID" value="NZ_BMJL01000014.1"/>
</dbReference>
<dbReference type="Gene3D" id="1.25.40.390">
    <property type="match status" value="1"/>
</dbReference>
<keyword evidence="5" id="KW-0998">Cell outer membrane</keyword>
<dbReference type="PROSITE" id="PS51257">
    <property type="entry name" value="PROKAR_LIPOPROTEIN"/>
    <property type="match status" value="1"/>
</dbReference>
<dbReference type="Proteomes" id="UP000215244">
    <property type="component" value="Chromosome"/>
</dbReference>
<evidence type="ECO:0000256" key="3">
    <source>
        <dbReference type="ARBA" id="ARBA00022729"/>
    </source>
</evidence>
<dbReference type="InterPro" id="IPR011990">
    <property type="entry name" value="TPR-like_helical_dom_sf"/>
</dbReference>
<keyword evidence="9" id="KW-1185">Reference proteome</keyword>
<reference evidence="8 9" key="1">
    <citation type="submission" date="2017-08" db="EMBL/GenBank/DDBJ databases">
        <title>The complete genome sequence of Maribacter sp. B1, isolated from deep-sea sediment.</title>
        <authorList>
            <person name="Wu Y.-H."/>
            <person name="Cheng H."/>
            <person name="Xu X.-W."/>
        </authorList>
    </citation>
    <scope>NUCLEOTIDE SEQUENCE [LARGE SCALE GENOMIC DNA]</scope>
    <source>
        <strain evidence="8 9">B1</strain>
    </source>
</reference>
<gene>
    <name evidence="8" type="ORF">CJ263_12910</name>
</gene>
<keyword evidence="3" id="KW-0732">Signal</keyword>
<protein>
    <submittedName>
        <fullName evidence="8">RagB/SusD family nutrient uptake outer membrane protein</fullName>
    </submittedName>
</protein>
<organism evidence="8 9">
    <name type="scientific">Maribacter cobaltidurans</name>
    <dbReference type="NCBI Taxonomy" id="1178778"/>
    <lineage>
        <taxon>Bacteria</taxon>
        <taxon>Pseudomonadati</taxon>
        <taxon>Bacteroidota</taxon>
        <taxon>Flavobacteriia</taxon>
        <taxon>Flavobacteriales</taxon>
        <taxon>Flavobacteriaceae</taxon>
        <taxon>Maribacter</taxon>
    </lineage>
</organism>
<feature type="domain" description="SusD-like N-terminal" evidence="7">
    <location>
        <begin position="53"/>
        <end position="219"/>
    </location>
</feature>
<feature type="domain" description="RagB/SusD" evidence="6">
    <location>
        <begin position="355"/>
        <end position="442"/>
    </location>
</feature>
<dbReference type="Pfam" id="PF14322">
    <property type="entry name" value="SusD-like_3"/>
    <property type="match status" value="1"/>
</dbReference>
<comment type="similarity">
    <text evidence="2">Belongs to the SusD family.</text>
</comment>
<evidence type="ECO:0000256" key="4">
    <source>
        <dbReference type="ARBA" id="ARBA00023136"/>
    </source>
</evidence>
<evidence type="ECO:0000256" key="5">
    <source>
        <dbReference type="ARBA" id="ARBA00023237"/>
    </source>
</evidence>
<evidence type="ECO:0000313" key="8">
    <source>
        <dbReference type="EMBL" id="ASV31037.1"/>
    </source>
</evidence>
<proteinExistence type="inferred from homology"/>
<evidence type="ECO:0000256" key="1">
    <source>
        <dbReference type="ARBA" id="ARBA00004442"/>
    </source>
</evidence>
<dbReference type="AlphaFoldDB" id="A0A223V752"/>
<keyword evidence="4" id="KW-0472">Membrane</keyword>